<protein>
    <submittedName>
        <fullName evidence="2">Glycosyltransferase family 2 protein</fullName>
        <ecNumber evidence="2">2.4.-.-</ecNumber>
    </submittedName>
</protein>
<dbReference type="SUPFAM" id="SSF53448">
    <property type="entry name" value="Nucleotide-diphospho-sugar transferases"/>
    <property type="match status" value="1"/>
</dbReference>
<organism evidence="2 3">
    <name type="scientific">Pontibacter populi</name>
    <dbReference type="NCBI Taxonomy" id="890055"/>
    <lineage>
        <taxon>Bacteria</taxon>
        <taxon>Pseudomonadati</taxon>
        <taxon>Bacteroidota</taxon>
        <taxon>Cytophagia</taxon>
        <taxon>Cytophagales</taxon>
        <taxon>Hymenobacteraceae</taxon>
        <taxon>Pontibacter</taxon>
    </lineage>
</organism>
<reference evidence="2 3" key="1">
    <citation type="submission" date="2024-06" db="EMBL/GenBank/DDBJ databases">
        <title>Pontibacter populi HYL7-15.</title>
        <authorList>
            <person name="Kim M.K."/>
        </authorList>
    </citation>
    <scope>NUCLEOTIDE SEQUENCE [LARGE SCALE GENOMIC DNA]</scope>
    <source>
        <strain evidence="2 3">HYL7-15</strain>
    </source>
</reference>
<keyword evidence="2" id="KW-0328">Glycosyltransferase</keyword>
<evidence type="ECO:0000259" key="1">
    <source>
        <dbReference type="Pfam" id="PF00535"/>
    </source>
</evidence>
<proteinExistence type="predicted"/>
<dbReference type="Proteomes" id="UP001476807">
    <property type="component" value="Unassembled WGS sequence"/>
</dbReference>
<dbReference type="CDD" id="cd00761">
    <property type="entry name" value="Glyco_tranf_GTA_type"/>
    <property type="match status" value="1"/>
</dbReference>
<gene>
    <name evidence="2" type="ORF">ABS362_12205</name>
</gene>
<accession>A0ABV1RVV8</accession>
<dbReference type="EC" id="2.4.-.-" evidence="2"/>
<dbReference type="Pfam" id="PF00535">
    <property type="entry name" value="Glycos_transf_2"/>
    <property type="match status" value="1"/>
</dbReference>
<dbReference type="InterPro" id="IPR029044">
    <property type="entry name" value="Nucleotide-diphossugar_trans"/>
</dbReference>
<name>A0ABV1RVV8_9BACT</name>
<dbReference type="PANTHER" id="PTHR22916:SF3">
    <property type="entry name" value="UDP-GLCNAC:BETAGAL BETA-1,3-N-ACETYLGLUCOSAMINYLTRANSFERASE-LIKE PROTEIN 1"/>
    <property type="match status" value="1"/>
</dbReference>
<evidence type="ECO:0000313" key="3">
    <source>
        <dbReference type="Proteomes" id="UP001476807"/>
    </source>
</evidence>
<sequence length="301" mass="35283">MGEEDQINMTEKPLVSVLMTAYNREKYISEAIESVLASSYDNFELIIVDDQSKDNTVVVAEKYAKVDPRIIIYINEINLGDYPNRNKAASYAVGKYLKYVDADDKINTDCIEIMVKMMEEFPEAGYGICPAEKNPDKNFPYELTPVEAYTYQYFRNIGVFNRSPLCAIINRKAFELVGGFINKRMVGDYEMWHKLSLHYSVVIIPQGLVWYRNHDEQEQNHLNLFLLDYLIIAEKKVLKSPLSNEQRQIVLNKLRRNMFMKLLKNPMDMSFKERWKFYLNSSINISKLLHNTDFFNLRSKI</sequence>
<evidence type="ECO:0000313" key="2">
    <source>
        <dbReference type="EMBL" id="MER2998311.1"/>
    </source>
</evidence>
<dbReference type="Gene3D" id="3.90.550.10">
    <property type="entry name" value="Spore Coat Polysaccharide Biosynthesis Protein SpsA, Chain A"/>
    <property type="match status" value="1"/>
</dbReference>
<dbReference type="PANTHER" id="PTHR22916">
    <property type="entry name" value="GLYCOSYLTRANSFERASE"/>
    <property type="match status" value="1"/>
</dbReference>
<dbReference type="GO" id="GO:0016757">
    <property type="term" value="F:glycosyltransferase activity"/>
    <property type="evidence" value="ECO:0007669"/>
    <property type="project" value="UniProtKB-KW"/>
</dbReference>
<dbReference type="InterPro" id="IPR001173">
    <property type="entry name" value="Glyco_trans_2-like"/>
</dbReference>
<comment type="caution">
    <text evidence="2">The sequence shown here is derived from an EMBL/GenBank/DDBJ whole genome shotgun (WGS) entry which is preliminary data.</text>
</comment>
<dbReference type="EMBL" id="JBEOKT010000010">
    <property type="protein sequence ID" value="MER2998311.1"/>
    <property type="molecule type" value="Genomic_DNA"/>
</dbReference>
<dbReference type="RefSeq" id="WP_350412761.1">
    <property type="nucleotide sequence ID" value="NZ_JBEOKT010000010.1"/>
</dbReference>
<feature type="domain" description="Glycosyltransferase 2-like" evidence="1">
    <location>
        <begin position="16"/>
        <end position="175"/>
    </location>
</feature>
<keyword evidence="2" id="KW-0808">Transferase</keyword>
<keyword evidence="3" id="KW-1185">Reference proteome</keyword>